<protein>
    <recommendedName>
        <fullName evidence="4">UDP-glycosyltransferases domain-containing protein</fullName>
    </recommendedName>
</protein>
<name>A0A409XTX3_PSICY</name>
<dbReference type="InterPro" id="IPR002213">
    <property type="entry name" value="UDP_glucos_trans"/>
</dbReference>
<comment type="caution">
    <text evidence="2">The sequence shown here is derived from an EMBL/GenBank/DDBJ whole genome shotgun (WGS) entry which is preliminary data.</text>
</comment>
<dbReference type="GO" id="GO:0008194">
    <property type="term" value="F:UDP-glycosyltransferase activity"/>
    <property type="evidence" value="ECO:0007669"/>
    <property type="project" value="InterPro"/>
</dbReference>
<dbReference type="PANTHER" id="PTHR48045:SF31">
    <property type="entry name" value="UDP-GLYCOSYLTRANSFERASE 76B1-LIKE"/>
    <property type="match status" value="1"/>
</dbReference>
<dbReference type="OrthoDB" id="5835829at2759"/>
<proteinExistence type="predicted"/>
<dbReference type="CDD" id="cd03784">
    <property type="entry name" value="GT1_Gtf-like"/>
    <property type="match status" value="1"/>
</dbReference>
<evidence type="ECO:0008006" key="4">
    <source>
        <dbReference type="Google" id="ProtNLM"/>
    </source>
</evidence>
<dbReference type="SUPFAM" id="SSF53756">
    <property type="entry name" value="UDP-Glycosyltransferase/glycogen phosphorylase"/>
    <property type="match status" value="1"/>
</dbReference>
<keyword evidence="1" id="KW-0808">Transferase</keyword>
<organism evidence="2 3">
    <name type="scientific">Psilocybe cyanescens</name>
    <dbReference type="NCBI Taxonomy" id="93625"/>
    <lineage>
        <taxon>Eukaryota</taxon>
        <taxon>Fungi</taxon>
        <taxon>Dikarya</taxon>
        <taxon>Basidiomycota</taxon>
        <taxon>Agaricomycotina</taxon>
        <taxon>Agaricomycetes</taxon>
        <taxon>Agaricomycetidae</taxon>
        <taxon>Agaricales</taxon>
        <taxon>Agaricineae</taxon>
        <taxon>Strophariaceae</taxon>
        <taxon>Psilocybe</taxon>
    </lineage>
</organism>
<dbReference type="AlphaFoldDB" id="A0A409XTX3"/>
<evidence type="ECO:0000313" key="2">
    <source>
        <dbReference type="EMBL" id="PPQ94180.1"/>
    </source>
</evidence>
<dbReference type="Pfam" id="PF00201">
    <property type="entry name" value="UDPGT"/>
    <property type="match status" value="1"/>
</dbReference>
<dbReference type="STRING" id="93625.A0A409XTX3"/>
<dbReference type="InParanoid" id="A0A409XTX3"/>
<keyword evidence="3" id="KW-1185">Reference proteome</keyword>
<reference evidence="2 3" key="1">
    <citation type="journal article" date="2018" name="Evol. Lett.">
        <title>Horizontal gene cluster transfer increased hallucinogenic mushroom diversity.</title>
        <authorList>
            <person name="Reynolds H.T."/>
            <person name="Vijayakumar V."/>
            <person name="Gluck-Thaler E."/>
            <person name="Korotkin H.B."/>
            <person name="Matheny P.B."/>
            <person name="Slot J.C."/>
        </authorList>
    </citation>
    <scope>NUCLEOTIDE SEQUENCE [LARGE SCALE GENOMIC DNA]</scope>
    <source>
        <strain evidence="2 3">2631</strain>
    </source>
</reference>
<dbReference type="Proteomes" id="UP000283269">
    <property type="component" value="Unassembled WGS sequence"/>
</dbReference>
<accession>A0A409XTX3</accession>
<dbReference type="EMBL" id="NHYD01000436">
    <property type="protein sequence ID" value="PPQ94180.1"/>
    <property type="molecule type" value="Genomic_DNA"/>
</dbReference>
<evidence type="ECO:0000313" key="3">
    <source>
        <dbReference type="Proteomes" id="UP000283269"/>
    </source>
</evidence>
<dbReference type="PANTHER" id="PTHR48045">
    <property type="entry name" value="UDP-GLYCOSYLTRANSFERASE 72B1"/>
    <property type="match status" value="1"/>
</dbReference>
<evidence type="ECO:0000256" key="1">
    <source>
        <dbReference type="ARBA" id="ARBA00022679"/>
    </source>
</evidence>
<gene>
    <name evidence="2" type="ORF">CVT25_003817</name>
</gene>
<sequence>MTTSDKKIPHFLFSSFPAWGHARALCNLAARIVKDNENAIVTVLLAPNLLNSAKAEVAAELRDEAPESVVRRLRILSSFHSESQLPVELFEQHVGAYASATYPALLQGKALTCGMTGTTFDAVPAPNVVVIDFIAHPLMQVTRSITGTSIPIISWITGHVSSVLRVMGPERLGGLGDLGAKIEAEAARLGVTAKEIGDSLVNTANGTVIKVPGLVELYDWELFPQKYSTVSYMTYFNHISIDYRGIKEADAAFVTSAYAFEEASMEGLRSWSSEWNQEAYIIGPLLPSGYGILEDGDRGSKETREFLDKSLVECGENSVIFMSFGTVYWPSSQGYVEEAIDAFIEKKTPFIICYASYLAVLSDEIIQKIQSSGIGLVSKWAPQQYILNHPATGWFISHCGHNSIMESLGSGTPVLCWPFHADQPFGAAHISEDLKVGIELVEVRTGDTGLKPLKRNGRQARGTRDAFGIEIRQVIDDSRGEKGREIRKNAGEMKAKFASTWTDGGISKKEFQTFLAKHNFL</sequence>
<dbReference type="Gene3D" id="3.40.50.2000">
    <property type="entry name" value="Glycogen Phosphorylase B"/>
    <property type="match status" value="2"/>
</dbReference>